<accession>A0A934NVJ4</accession>
<evidence type="ECO:0000313" key="2">
    <source>
        <dbReference type="EMBL" id="MBJ8342068.1"/>
    </source>
</evidence>
<proteinExistence type="predicted"/>
<dbReference type="PANTHER" id="PTHR33990:SF2">
    <property type="entry name" value="PHNB-LIKE DOMAIN-CONTAINING PROTEIN"/>
    <property type="match status" value="1"/>
</dbReference>
<evidence type="ECO:0000259" key="1">
    <source>
        <dbReference type="Pfam" id="PF06983"/>
    </source>
</evidence>
<dbReference type="CDD" id="cd06588">
    <property type="entry name" value="PhnB_like"/>
    <property type="match status" value="1"/>
</dbReference>
<evidence type="ECO:0000313" key="3">
    <source>
        <dbReference type="Proteomes" id="UP000655868"/>
    </source>
</evidence>
<reference evidence="2" key="1">
    <citation type="submission" date="2020-12" db="EMBL/GenBank/DDBJ databases">
        <title>Antrihabitans popcorni sp. nov. and Antrihabitans auranticaus sp. nov., isolated from a larva cave.</title>
        <authorList>
            <person name="Lee S.D."/>
            <person name="Kim I.S."/>
        </authorList>
    </citation>
    <scope>NUCLEOTIDE SEQUENCE</scope>
    <source>
        <strain evidence="2">YC3-6</strain>
    </source>
</reference>
<dbReference type="InterPro" id="IPR009725">
    <property type="entry name" value="3_dmu_93_MTrfase"/>
</dbReference>
<dbReference type="InterPro" id="IPR028973">
    <property type="entry name" value="PhnB-like"/>
</dbReference>
<comment type="caution">
    <text evidence="2">The sequence shown here is derived from an EMBL/GenBank/DDBJ whole genome shotgun (WGS) entry which is preliminary data.</text>
</comment>
<dbReference type="Pfam" id="PF06983">
    <property type="entry name" value="3-dmu-9_3-mt"/>
    <property type="match status" value="1"/>
</dbReference>
<sequence length="151" mass="16338">MSTVSTFLWFENSAEEAAEFYTTLVPNSKVNDVARGPDGNAFLVTFELDGQQFTGLNGGPAHKFSEAASIFVSVEGQDEVDRLWTALTDGGEEGPCGWLKDRYGLSWQIIPTALQQLMSDPNPAKAGAVAAAMQTMRKIEVQGLQDAYDNA</sequence>
<dbReference type="SUPFAM" id="SSF54593">
    <property type="entry name" value="Glyoxalase/Bleomycin resistance protein/Dihydroxybiphenyl dioxygenase"/>
    <property type="match status" value="1"/>
</dbReference>
<keyword evidence="3" id="KW-1185">Reference proteome</keyword>
<protein>
    <submittedName>
        <fullName evidence="2">VOC family protein</fullName>
    </submittedName>
</protein>
<dbReference type="AlphaFoldDB" id="A0A934NVJ4"/>
<organism evidence="2 3">
    <name type="scientific">Antrihabitans stalagmiti</name>
    <dbReference type="NCBI Taxonomy" id="2799499"/>
    <lineage>
        <taxon>Bacteria</taxon>
        <taxon>Bacillati</taxon>
        <taxon>Actinomycetota</taxon>
        <taxon>Actinomycetes</taxon>
        <taxon>Mycobacteriales</taxon>
        <taxon>Nocardiaceae</taxon>
        <taxon>Antrihabitans</taxon>
    </lineage>
</organism>
<dbReference type="Proteomes" id="UP000655868">
    <property type="component" value="Unassembled WGS sequence"/>
</dbReference>
<dbReference type="PIRSF" id="PIRSF021700">
    <property type="entry name" value="3_dmu_93_MTrfase"/>
    <property type="match status" value="1"/>
</dbReference>
<feature type="domain" description="PhnB-like" evidence="1">
    <location>
        <begin position="4"/>
        <end position="110"/>
    </location>
</feature>
<dbReference type="RefSeq" id="WP_199707309.1">
    <property type="nucleotide sequence ID" value="NZ_JAEMNV010000009.1"/>
</dbReference>
<dbReference type="Gene3D" id="3.10.180.10">
    <property type="entry name" value="2,3-Dihydroxybiphenyl 1,2-Dioxygenase, domain 1"/>
    <property type="match status" value="1"/>
</dbReference>
<dbReference type="PANTHER" id="PTHR33990">
    <property type="entry name" value="PROTEIN YJDN-RELATED"/>
    <property type="match status" value="1"/>
</dbReference>
<gene>
    <name evidence="2" type="ORF">JGU71_24575</name>
</gene>
<dbReference type="EMBL" id="JAEMNV010000009">
    <property type="protein sequence ID" value="MBJ8342068.1"/>
    <property type="molecule type" value="Genomic_DNA"/>
</dbReference>
<dbReference type="InterPro" id="IPR029068">
    <property type="entry name" value="Glyas_Bleomycin-R_OHBP_Dase"/>
</dbReference>
<name>A0A934NVJ4_9NOCA</name>